<proteinExistence type="predicted"/>
<dbReference type="PROSITE" id="PS50005">
    <property type="entry name" value="TPR"/>
    <property type="match status" value="1"/>
</dbReference>
<protein>
    <submittedName>
        <fullName evidence="5">Tetratricopeptide repeat protein</fullName>
    </submittedName>
</protein>
<accession>A0A927C175</accession>
<dbReference type="GO" id="GO:0009279">
    <property type="term" value="C:cell outer membrane"/>
    <property type="evidence" value="ECO:0007669"/>
    <property type="project" value="TreeGrafter"/>
</dbReference>
<evidence type="ECO:0000313" key="5">
    <source>
        <dbReference type="EMBL" id="MBD2857771.1"/>
    </source>
</evidence>
<keyword evidence="6" id="KW-1185">Reference proteome</keyword>
<dbReference type="SMART" id="SM00028">
    <property type="entry name" value="TPR"/>
    <property type="match status" value="3"/>
</dbReference>
<dbReference type="PANTHER" id="PTHR44858">
    <property type="entry name" value="TETRATRICOPEPTIDE REPEAT PROTEIN 6"/>
    <property type="match status" value="1"/>
</dbReference>
<dbReference type="SUPFAM" id="SSF48452">
    <property type="entry name" value="TPR-like"/>
    <property type="match status" value="1"/>
</dbReference>
<dbReference type="InterPro" id="IPR011990">
    <property type="entry name" value="TPR-like_helical_dom_sf"/>
</dbReference>
<dbReference type="InterPro" id="IPR019734">
    <property type="entry name" value="TPR_rpt"/>
</dbReference>
<reference evidence="5" key="1">
    <citation type="submission" date="2020-09" db="EMBL/GenBank/DDBJ databases">
        <authorList>
            <person name="Yoon J.-W."/>
        </authorList>
    </citation>
    <scope>NUCLEOTIDE SEQUENCE</scope>
    <source>
        <strain evidence="5">KMU-158</strain>
    </source>
</reference>
<evidence type="ECO:0000256" key="4">
    <source>
        <dbReference type="SAM" id="SignalP"/>
    </source>
</evidence>
<sequence length="270" mass="30692">MFYRPSFLAGLLLVLAPFNQAIAGADTSEAVEYLNLRILTSPADAALYARRAGLFADKKNWPEAFADLQRLSDLGEEQRATYLRGEFHARQGQWHSAIREFDRVIKRDSRNIPALLQRAKAHDAVGRAKPALADYQRVLRLFPNAEYGAYRRTAELLLELKGIDPALDFLDARMKTVGVIPQLQNLAITMTKQAKRYPEAMARLESLSVHYKSSPYWNVDMAEVLLLNKNSEQAKYHLQIAEHLLEARQQTKASQRLAAQIGQLKQQYQI</sequence>
<dbReference type="Proteomes" id="UP000610558">
    <property type="component" value="Unassembled WGS sequence"/>
</dbReference>
<dbReference type="InterPro" id="IPR050498">
    <property type="entry name" value="Ycf3"/>
</dbReference>
<keyword evidence="1" id="KW-0677">Repeat</keyword>
<feature type="chain" id="PRO_5037020578" evidence="4">
    <location>
        <begin position="24"/>
        <end position="270"/>
    </location>
</feature>
<evidence type="ECO:0000256" key="2">
    <source>
        <dbReference type="ARBA" id="ARBA00022803"/>
    </source>
</evidence>
<name>A0A927C175_9GAMM</name>
<keyword evidence="2 3" id="KW-0802">TPR repeat</keyword>
<dbReference type="RefSeq" id="WP_190761990.1">
    <property type="nucleotide sequence ID" value="NZ_JACXLD010000001.1"/>
</dbReference>
<evidence type="ECO:0000256" key="1">
    <source>
        <dbReference type="ARBA" id="ARBA00022737"/>
    </source>
</evidence>
<dbReference type="EMBL" id="JACXLD010000001">
    <property type="protein sequence ID" value="MBD2857771.1"/>
    <property type="molecule type" value="Genomic_DNA"/>
</dbReference>
<evidence type="ECO:0000313" key="6">
    <source>
        <dbReference type="Proteomes" id="UP000610558"/>
    </source>
</evidence>
<feature type="repeat" description="TPR" evidence="3">
    <location>
        <begin position="78"/>
        <end position="111"/>
    </location>
</feature>
<dbReference type="Gene3D" id="1.25.40.10">
    <property type="entry name" value="Tetratricopeptide repeat domain"/>
    <property type="match status" value="1"/>
</dbReference>
<gene>
    <name evidence="5" type="ORF">IB286_02045</name>
</gene>
<dbReference type="Pfam" id="PF13174">
    <property type="entry name" value="TPR_6"/>
    <property type="match status" value="1"/>
</dbReference>
<dbReference type="AlphaFoldDB" id="A0A927C175"/>
<organism evidence="5 6">
    <name type="scientific">Spongiibacter pelagi</name>
    <dbReference type="NCBI Taxonomy" id="2760804"/>
    <lineage>
        <taxon>Bacteria</taxon>
        <taxon>Pseudomonadati</taxon>
        <taxon>Pseudomonadota</taxon>
        <taxon>Gammaproteobacteria</taxon>
        <taxon>Cellvibrionales</taxon>
        <taxon>Spongiibacteraceae</taxon>
        <taxon>Spongiibacter</taxon>
    </lineage>
</organism>
<dbReference type="PANTHER" id="PTHR44858:SF1">
    <property type="entry name" value="UDP-N-ACETYLGLUCOSAMINE--PEPTIDE N-ACETYLGLUCOSAMINYLTRANSFERASE SPINDLY-RELATED"/>
    <property type="match status" value="1"/>
</dbReference>
<comment type="caution">
    <text evidence="5">The sequence shown here is derived from an EMBL/GenBank/DDBJ whole genome shotgun (WGS) entry which is preliminary data.</text>
</comment>
<evidence type="ECO:0000256" key="3">
    <source>
        <dbReference type="PROSITE-ProRule" id="PRU00339"/>
    </source>
</evidence>
<dbReference type="GO" id="GO:0046813">
    <property type="term" value="P:receptor-mediated virion attachment to host cell"/>
    <property type="evidence" value="ECO:0007669"/>
    <property type="project" value="TreeGrafter"/>
</dbReference>
<keyword evidence="4" id="KW-0732">Signal</keyword>
<feature type="signal peptide" evidence="4">
    <location>
        <begin position="1"/>
        <end position="23"/>
    </location>
</feature>